<dbReference type="InterPro" id="IPR013216">
    <property type="entry name" value="Methyltransf_11"/>
</dbReference>
<gene>
    <name evidence="2" type="ORF">DUNSADRAFT_14825</name>
</gene>
<organism evidence="2 3">
    <name type="scientific">Dunaliella salina</name>
    <name type="common">Green alga</name>
    <name type="synonym">Protococcus salinus</name>
    <dbReference type="NCBI Taxonomy" id="3046"/>
    <lineage>
        <taxon>Eukaryota</taxon>
        <taxon>Viridiplantae</taxon>
        <taxon>Chlorophyta</taxon>
        <taxon>core chlorophytes</taxon>
        <taxon>Chlorophyceae</taxon>
        <taxon>CS clade</taxon>
        <taxon>Chlamydomonadales</taxon>
        <taxon>Dunaliellaceae</taxon>
        <taxon>Dunaliella</taxon>
    </lineage>
</organism>
<evidence type="ECO:0000313" key="2">
    <source>
        <dbReference type="EMBL" id="KAF5830252.1"/>
    </source>
</evidence>
<dbReference type="PANTHER" id="PTHR45445">
    <property type="match status" value="1"/>
</dbReference>
<dbReference type="EMBL" id="MU070064">
    <property type="protein sequence ID" value="KAF5830252.1"/>
    <property type="molecule type" value="Genomic_DNA"/>
</dbReference>
<dbReference type="PANTHER" id="PTHR45445:SF2">
    <property type="entry name" value="METHYLTRANSFERASE TYPE 11 DOMAIN-CONTAINING PROTEIN"/>
    <property type="match status" value="1"/>
</dbReference>
<dbReference type="Gene3D" id="3.40.50.150">
    <property type="entry name" value="Vaccinia Virus protein VP39"/>
    <property type="match status" value="1"/>
</dbReference>
<dbReference type="Pfam" id="PF08241">
    <property type="entry name" value="Methyltransf_11"/>
    <property type="match status" value="1"/>
</dbReference>
<reference evidence="2" key="1">
    <citation type="submission" date="2017-08" db="EMBL/GenBank/DDBJ databases">
        <authorList>
            <person name="Polle J.E."/>
            <person name="Barry K."/>
            <person name="Cushman J."/>
            <person name="Schmutz J."/>
            <person name="Tran D."/>
            <person name="Hathwaick L.T."/>
            <person name="Yim W.C."/>
            <person name="Jenkins J."/>
            <person name="Mckie-Krisberg Z.M."/>
            <person name="Prochnik S."/>
            <person name="Lindquist E."/>
            <person name="Dockter R.B."/>
            <person name="Adam C."/>
            <person name="Molina H."/>
            <person name="Bunkerborg J."/>
            <person name="Jin E."/>
            <person name="Buchheim M."/>
            <person name="Magnuson J."/>
        </authorList>
    </citation>
    <scope>NUCLEOTIDE SEQUENCE</scope>
    <source>
        <strain evidence="2">CCAP 19/18</strain>
    </source>
</reference>
<dbReference type="InterPro" id="IPR029063">
    <property type="entry name" value="SAM-dependent_MTases_sf"/>
</dbReference>
<dbReference type="SUPFAM" id="SSF53335">
    <property type="entry name" value="S-adenosyl-L-methionine-dependent methyltransferases"/>
    <property type="match status" value="1"/>
</dbReference>
<accession>A0ABQ7G6M2</accession>
<feature type="domain" description="Methyltransferase type 11" evidence="1">
    <location>
        <begin position="113"/>
        <end position="220"/>
    </location>
</feature>
<dbReference type="Proteomes" id="UP000815325">
    <property type="component" value="Unassembled WGS sequence"/>
</dbReference>
<name>A0ABQ7G6M2_DUNSA</name>
<sequence length="229" mass="24281">MGVGELAAGVAIGLAAAPLSLLAIRPLKKNKGGASVESRSTTSSVGGGATAYETGKAVDEYIQFHYGDPRDVLPYPDGPKSALGFPVRCALLCERFCEANKDFTGERGGTLALDVGCAVGGSTFELSRAFTDCLGIDYSNSFIAAAQEMKHTGFRDYDATVEGELTQHCVGSVPHDIDRSQVRFMQGDACNLPAELASFHAVLAANLLCRLPNPMQFLDRLPSLVCERT</sequence>
<comment type="caution">
    <text evidence="2">The sequence shown here is derived from an EMBL/GenBank/DDBJ whole genome shotgun (WGS) entry which is preliminary data.</text>
</comment>
<proteinExistence type="predicted"/>
<evidence type="ECO:0000259" key="1">
    <source>
        <dbReference type="Pfam" id="PF08241"/>
    </source>
</evidence>
<protein>
    <recommendedName>
        <fullName evidence="1">Methyltransferase type 11 domain-containing protein</fullName>
    </recommendedName>
</protein>
<keyword evidence="3" id="KW-1185">Reference proteome</keyword>
<evidence type="ECO:0000313" key="3">
    <source>
        <dbReference type="Proteomes" id="UP000815325"/>
    </source>
</evidence>